<dbReference type="Pfam" id="PF13392">
    <property type="entry name" value="HNH_3"/>
    <property type="match status" value="1"/>
</dbReference>
<keyword evidence="3" id="KW-0378">Hydrolase</keyword>
<dbReference type="Gene3D" id="3.90.75.20">
    <property type="match status" value="1"/>
</dbReference>
<feature type="domain" description="NUMOD4" evidence="1">
    <location>
        <begin position="6"/>
        <end position="38"/>
    </location>
</feature>
<dbReference type="InterPro" id="IPR010902">
    <property type="entry name" value="NUMOD4"/>
</dbReference>
<evidence type="ECO:0000259" key="2">
    <source>
        <dbReference type="Pfam" id="PF13392"/>
    </source>
</evidence>
<organism evidence="3 4">
    <name type="scientific">Phocaeicola vulgatus</name>
    <name type="common">Bacteroides vulgatus</name>
    <dbReference type="NCBI Taxonomy" id="821"/>
    <lineage>
        <taxon>Bacteria</taxon>
        <taxon>Pseudomonadati</taxon>
        <taxon>Bacteroidota</taxon>
        <taxon>Bacteroidia</taxon>
        <taxon>Bacteroidales</taxon>
        <taxon>Bacteroidaceae</taxon>
        <taxon>Phocaeicola</taxon>
    </lineage>
</organism>
<dbReference type="EMBL" id="QSJM01000010">
    <property type="protein sequence ID" value="RHD83100.1"/>
    <property type="molecule type" value="Genomic_DNA"/>
</dbReference>
<feature type="domain" description="HNH nuclease" evidence="2">
    <location>
        <begin position="73"/>
        <end position="115"/>
    </location>
</feature>
<dbReference type="RefSeq" id="WP_101602739.1">
    <property type="nucleotide sequence ID" value="NZ_JADNJS010000059.1"/>
</dbReference>
<keyword evidence="3" id="KW-0255">Endonuclease</keyword>
<dbReference type="AlphaFoldDB" id="A0A414HES3"/>
<dbReference type="SUPFAM" id="SSF54060">
    <property type="entry name" value="His-Me finger endonucleases"/>
    <property type="match status" value="1"/>
</dbReference>
<dbReference type="Pfam" id="PF07463">
    <property type="entry name" value="NUMOD4"/>
    <property type="match status" value="1"/>
</dbReference>
<reference evidence="3 4" key="1">
    <citation type="submission" date="2018-08" db="EMBL/GenBank/DDBJ databases">
        <title>A genome reference for cultivated species of the human gut microbiota.</title>
        <authorList>
            <person name="Zou Y."/>
            <person name="Xue W."/>
            <person name="Luo G."/>
        </authorList>
    </citation>
    <scope>NUCLEOTIDE SEQUENCE [LARGE SCALE GENOMIC DNA]</scope>
    <source>
        <strain evidence="3 4">AM30-40</strain>
    </source>
</reference>
<evidence type="ECO:0000313" key="3">
    <source>
        <dbReference type="EMBL" id="RHD83100.1"/>
    </source>
</evidence>
<name>A0A414HES3_PHOVU</name>
<dbReference type="GO" id="GO:0016788">
    <property type="term" value="F:hydrolase activity, acting on ester bonds"/>
    <property type="evidence" value="ECO:0007669"/>
    <property type="project" value="InterPro"/>
</dbReference>
<proteinExistence type="predicted"/>
<evidence type="ECO:0000313" key="4">
    <source>
        <dbReference type="Proteomes" id="UP000283429"/>
    </source>
</evidence>
<accession>A0A414HES3</accession>
<comment type="caution">
    <text evidence="3">The sequence shown here is derived from an EMBL/GenBank/DDBJ whole genome shotgun (WGS) entry which is preliminary data.</text>
</comment>
<evidence type="ECO:0000259" key="1">
    <source>
        <dbReference type="Pfam" id="PF07463"/>
    </source>
</evidence>
<dbReference type="GO" id="GO:0004519">
    <property type="term" value="F:endonuclease activity"/>
    <property type="evidence" value="ECO:0007669"/>
    <property type="project" value="UniProtKB-KW"/>
</dbReference>
<gene>
    <name evidence="3" type="ORF">DW783_04675</name>
</gene>
<dbReference type="InterPro" id="IPR044925">
    <property type="entry name" value="His-Me_finger_sf"/>
</dbReference>
<protein>
    <submittedName>
        <fullName evidence="3">HNH endonuclease</fullName>
    </submittedName>
</protein>
<sequence>MTDTREIWVDIKNYEGKYRISNKGRIKSLERQVSHGGITWTQPERIMSHWCGTTSYYDCVRLYKGGVGTKFSVHRLVAQHFLPEWNPKLEVNHIDGDRYNNTADNLEMCTHQQNMEHAIAGGLKQDYGEKSVNAKLTNAQAEEVRVKYFSGKVSQNTLAKQYGVSRQTVSAIVRYKKYIR</sequence>
<keyword evidence="3" id="KW-0540">Nuclease</keyword>
<dbReference type="InterPro" id="IPR003615">
    <property type="entry name" value="HNH_nuc"/>
</dbReference>
<dbReference type="Proteomes" id="UP000283429">
    <property type="component" value="Unassembled WGS sequence"/>
</dbReference>